<dbReference type="NCBIfam" id="TIGR03361">
    <property type="entry name" value="VI_Rhs_Vgr"/>
    <property type="match status" value="1"/>
</dbReference>
<organism evidence="7 8">
    <name type="scientific">Entomomonas asaccharolytica</name>
    <dbReference type="NCBI Taxonomy" id="2785331"/>
    <lineage>
        <taxon>Bacteria</taxon>
        <taxon>Pseudomonadati</taxon>
        <taxon>Pseudomonadota</taxon>
        <taxon>Gammaproteobacteria</taxon>
        <taxon>Pseudomonadales</taxon>
        <taxon>Pseudomonadaceae</taxon>
        <taxon>Entomomonas</taxon>
    </lineage>
</organism>
<dbReference type="AlphaFoldDB" id="A0A974RXN1"/>
<dbReference type="InterPro" id="IPR017847">
    <property type="entry name" value="T6SS_RhsGE_Vgr_subset"/>
</dbReference>
<dbReference type="Gene3D" id="3.40.80.10">
    <property type="entry name" value="Peptidoglycan recognition protein-like"/>
    <property type="match status" value="1"/>
</dbReference>
<dbReference type="GO" id="GO:0009253">
    <property type="term" value="P:peptidoglycan catabolic process"/>
    <property type="evidence" value="ECO:0007669"/>
    <property type="project" value="InterPro"/>
</dbReference>
<dbReference type="PANTHER" id="PTHR32305:SF15">
    <property type="entry name" value="PROTEIN RHSA-RELATED"/>
    <property type="match status" value="1"/>
</dbReference>
<dbReference type="InterPro" id="IPR002502">
    <property type="entry name" value="Amidase_domain"/>
</dbReference>
<dbReference type="InterPro" id="IPR050708">
    <property type="entry name" value="T6SS_VgrG/RHS"/>
</dbReference>
<dbReference type="InterPro" id="IPR006533">
    <property type="entry name" value="T6SS_Vgr_RhsGE"/>
</dbReference>
<dbReference type="SUPFAM" id="SSF69279">
    <property type="entry name" value="Phage tail proteins"/>
    <property type="match status" value="2"/>
</dbReference>
<protein>
    <submittedName>
        <fullName evidence="7">Type VI secretion system tip protein VgrG</fullName>
    </submittedName>
</protein>
<dbReference type="Gene3D" id="3.55.50.10">
    <property type="entry name" value="Baseplate protein-like domains"/>
    <property type="match status" value="1"/>
</dbReference>
<feature type="domain" description="Gp5/Type VI secretion system Vgr protein OB-fold" evidence="5">
    <location>
        <begin position="424"/>
        <end position="490"/>
    </location>
</feature>
<evidence type="ECO:0000256" key="1">
    <source>
        <dbReference type="ARBA" id="ARBA00004613"/>
    </source>
</evidence>
<keyword evidence="3" id="KW-0964">Secreted</keyword>
<evidence type="ECO:0000259" key="4">
    <source>
        <dbReference type="Pfam" id="PF01510"/>
    </source>
</evidence>
<dbReference type="Gene3D" id="2.40.50.230">
    <property type="entry name" value="Gp5 N-terminal domain"/>
    <property type="match status" value="1"/>
</dbReference>
<dbReference type="InterPro" id="IPR036505">
    <property type="entry name" value="Amidase/PGRP_sf"/>
</dbReference>
<dbReference type="GO" id="GO:0008745">
    <property type="term" value="F:N-acetylmuramoyl-L-alanine amidase activity"/>
    <property type="evidence" value="ECO:0007669"/>
    <property type="project" value="InterPro"/>
</dbReference>
<dbReference type="PANTHER" id="PTHR32305">
    <property type="match status" value="1"/>
</dbReference>
<accession>A0A974RXN1</accession>
<dbReference type="Pfam" id="PF22178">
    <property type="entry name" value="Gp5_trimer_C"/>
    <property type="match status" value="1"/>
</dbReference>
<comment type="similarity">
    <text evidence="2">Belongs to the VgrG protein family.</text>
</comment>
<evidence type="ECO:0000256" key="2">
    <source>
        <dbReference type="ARBA" id="ARBA00005558"/>
    </source>
</evidence>
<keyword evidence="8" id="KW-1185">Reference proteome</keyword>
<evidence type="ECO:0000259" key="5">
    <source>
        <dbReference type="Pfam" id="PF04717"/>
    </source>
</evidence>
<dbReference type="Proteomes" id="UP000595278">
    <property type="component" value="Chromosome"/>
</dbReference>
<dbReference type="SUPFAM" id="SSF55846">
    <property type="entry name" value="N-acetylmuramoyl-L-alanine amidase-like"/>
    <property type="match status" value="1"/>
</dbReference>
<reference evidence="7 8" key="1">
    <citation type="submission" date="2021-01" db="EMBL/GenBank/DDBJ databases">
        <title>Entomomonas sp. F2A isolated from a house cricket (Acheta domesticus).</title>
        <authorList>
            <person name="Spergser J."/>
            <person name="Busse H.-J."/>
        </authorList>
    </citation>
    <scope>NUCLEOTIDE SEQUENCE [LARGE SCALE GENOMIC DNA]</scope>
    <source>
        <strain evidence="7 8">F2A</strain>
    </source>
</reference>
<dbReference type="Pfam" id="PF01510">
    <property type="entry name" value="Amidase_2"/>
    <property type="match status" value="1"/>
</dbReference>
<dbReference type="InterPro" id="IPR006531">
    <property type="entry name" value="Gp5/Vgr_OB"/>
</dbReference>
<dbReference type="GO" id="GO:0005576">
    <property type="term" value="C:extracellular region"/>
    <property type="evidence" value="ECO:0007669"/>
    <property type="project" value="UniProtKB-SubCell"/>
</dbReference>
<dbReference type="Pfam" id="PF05954">
    <property type="entry name" value="Phage_GPD"/>
    <property type="match status" value="1"/>
</dbReference>
<dbReference type="InterPro" id="IPR037026">
    <property type="entry name" value="Vgr_OB-fold_dom_sf"/>
</dbReference>
<dbReference type="EMBL" id="CP067393">
    <property type="protein sequence ID" value="QQP86436.1"/>
    <property type="molecule type" value="Genomic_DNA"/>
</dbReference>
<evidence type="ECO:0000313" key="7">
    <source>
        <dbReference type="EMBL" id="QQP86436.1"/>
    </source>
</evidence>
<evidence type="ECO:0000256" key="3">
    <source>
        <dbReference type="ARBA" id="ARBA00022525"/>
    </source>
</evidence>
<dbReference type="NCBIfam" id="TIGR01646">
    <property type="entry name" value="vgr_GE"/>
    <property type="match status" value="1"/>
</dbReference>
<dbReference type="Gene3D" id="2.30.110.50">
    <property type="match status" value="1"/>
</dbReference>
<feature type="domain" description="N-acetylmuramoyl-L-alanine amidase" evidence="4">
    <location>
        <begin position="773"/>
        <end position="939"/>
    </location>
</feature>
<dbReference type="InterPro" id="IPR054030">
    <property type="entry name" value="Gp5_Vgr_C"/>
</dbReference>
<dbReference type="SUPFAM" id="SSF69349">
    <property type="entry name" value="Phage fibre proteins"/>
    <property type="match status" value="1"/>
</dbReference>
<evidence type="ECO:0000313" key="8">
    <source>
        <dbReference type="Proteomes" id="UP000595278"/>
    </source>
</evidence>
<dbReference type="Gene3D" id="4.10.220.110">
    <property type="match status" value="1"/>
</dbReference>
<dbReference type="SUPFAM" id="SSF69255">
    <property type="entry name" value="gp5 N-terminal domain-like"/>
    <property type="match status" value="1"/>
</dbReference>
<sequence length="967" mass="107870">MFDPANTTHFSITIEGLENTRLQVLSFEGIESLNYSYAFEINLVNDHIRYDITQLLNKPAFLAFNPNGQNGVHGIIDSVKRGSISNHYATFQIILVPRFKQLERNVDQRIFQNKTVPQIISQVLAEFGILEGSHHEFRLGPTPYPEREYCVQYDESTAHFIHRLCEEEGIHFHFEHTSSKHLMVFGDSQPIFPSLADAISYVSNTGFVADKQVIKQFDVSLASHTKNASWRDYNFKRAKIPAGSAEGKQSKKANEAIEPALEHYDYPGHFVVNKRGEQLANIEIERLRTNHLIAEGQSDVTCLHSGYYLTIDKHPSTDAEDPWLLNTIRHQGKQPQVLEAFGGESSAASAVPSKIEAIINSPELDSNQLQFTSTNFNQGYRNTFVATPREVIWRPARFHPKPKVLGNQTAVVTGPAGEEIYCDEYGRVKVQFHWDRQGNYDEHSSCWIRVTSSWAHDGYGAVTIPRVGMEVMIDYLEGDPDQPIITGCLHNGVNKVPYELPAHKTKSVFKTSSSKGGVGSNELRIEDKAGSEQIFIQAQKDFEQLTKNNHTLQVNNNSHLQVNNEHSETIVKNRYTKNEAEEHHLTQLDRKTQILTNDHLTVAQSQHTTIGTISTIEAGQEIHIKAGMNLVIDGGLSLTLKAGGQHIVLNPAGIFTSVPPVTGGSPMTGTAANPLLPLNIEKGVAPTLAPFAQRHALLQLKPRCEICEQMAAQSMANNATPSMILASYNPDENSNTTNATTEDIYIDNNGYIQNANFVKNTITQLEKGNLTGPNAIVLHRTESSNLSSPLNSAKSSGIGAHFIVDKDGTIYQLASLNKHTYHVGKIKSKAYENKTYTAEEKKIIESKLFATNPVTKKLLKYSDRVKLLHDYEITKQYPIRYPYNEDSVGIEVVAMYHSATKTWDAATSPQLTSIAKIVQILQQQYTNLTDEDIYEHDKISYKTEGEGAGLYNGASNNNQLSGRVFQV</sequence>
<dbReference type="KEGG" id="eaz:JHT90_04140"/>
<feature type="domain" description="Gp5/Type VI secretion system Vgr C-terminal trimerisation" evidence="6">
    <location>
        <begin position="507"/>
        <end position="616"/>
    </location>
</feature>
<comment type="subcellular location">
    <subcellularLocation>
        <location evidence="1">Secreted</location>
    </subcellularLocation>
</comment>
<evidence type="ECO:0000259" key="6">
    <source>
        <dbReference type="Pfam" id="PF22178"/>
    </source>
</evidence>
<gene>
    <name evidence="7" type="primary">tssI</name>
    <name evidence="7" type="ORF">JHT90_04140</name>
</gene>
<dbReference type="RefSeq" id="WP_201094504.1">
    <property type="nucleotide sequence ID" value="NZ_CP067393.1"/>
</dbReference>
<proteinExistence type="inferred from homology"/>
<dbReference type="Pfam" id="PF04717">
    <property type="entry name" value="Phage_base_V"/>
    <property type="match status" value="1"/>
</dbReference>
<name>A0A974RXN1_9GAMM</name>